<evidence type="ECO:0000256" key="1">
    <source>
        <dbReference type="SAM" id="MobiDB-lite"/>
    </source>
</evidence>
<reference evidence="3" key="1">
    <citation type="journal article" date="2022" name="bioRxiv">
        <title>Sequencing and chromosome-scale assembly of the giantPleurodeles waltlgenome.</title>
        <authorList>
            <person name="Brown T."/>
            <person name="Elewa A."/>
            <person name="Iarovenko S."/>
            <person name="Subramanian E."/>
            <person name="Araus A.J."/>
            <person name="Petzold A."/>
            <person name="Susuki M."/>
            <person name="Suzuki K.-i.T."/>
            <person name="Hayashi T."/>
            <person name="Toyoda A."/>
            <person name="Oliveira C."/>
            <person name="Osipova E."/>
            <person name="Leigh N.D."/>
            <person name="Simon A."/>
            <person name="Yun M.H."/>
        </authorList>
    </citation>
    <scope>NUCLEOTIDE SEQUENCE</scope>
    <source>
        <strain evidence="3">20211129_DDA</strain>
        <tissue evidence="3">Liver</tissue>
    </source>
</reference>
<keyword evidence="2" id="KW-0732">Signal</keyword>
<protein>
    <recommendedName>
        <fullName evidence="5">Secreted protein</fullName>
    </recommendedName>
</protein>
<name>A0AAV7PM12_PLEWA</name>
<feature type="signal peptide" evidence="2">
    <location>
        <begin position="1"/>
        <end position="21"/>
    </location>
</feature>
<feature type="region of interest" description="Disordered" evidence="1">
    <location>
        <begin position="135"/>
        <end position="164"/>
    </location>
</feature>
<proteinExistence type="predicted"/>
<dbReference type="AlphaFoldDB" id="A0AAV7PM12"/>
<feature type="region of interest" description="Disordered" evidence="1">
    <location>
        <begin position="27"/>
        <end position="107"/>
    </location>
</feature>
<evidence type="ECO:0000256" key="2">
    <source>
        <dbReference type="SAM" id="SignalP"/>
    </source>
</evidence>
<feature type="compositionally biased region" description="Basic and acidic residues" evidence="1">
    <location>
        <begin position="49"/>
        <end position="62"/>
    </location>
</feature>
<feature type="compositionally biased region" description="Basic residues" evidence="1">
    <location>
        <begin position="36"/>
        <end position="48"/>
    </location>
</feature>
<evidence type="ECO:0000313" key="4">
    <source>
        <dbReference type="Proteomes" id="UP001066276"/>
    </source>
</evidence>
<sequence>MGALATSLFLLAFRHSLSVRASRVPHYLLSDDGPGRKRRHHGDNKHRRKEEGTPSERRDPRAVHKSPAPRRANQFASCTGTALPKRRDPARGPLPPSDATNKEQADCLPPYLRSGQKLLVPRTNQLVSCTGTPLLERRDPTAEGVSRTHKRARHPNKERADGTSLPPREALLVCRAEALTRAVQDRLFCAELSAGLAAGRAVFRVAGSAPLFQRLLRY</sequence>
<dbReference type="EMBL" id="JANPWB010000011">
    <property type="protein sequence ID" value="KAJ1126425.1"/>
    <property type="molecule type" value="Genomic_DNA"/>
</dbReference>
<keyword evidence="4" id="KW-1185">Reference proteome</keyword>
<evidence type="ECO:0008006" key="5">
    <source>
        <dbReference type="Google" id="ProtNLM"/>
    </source>
</evidence>
<comment type="caution">
    <text evidence="3">The sequence shown here is derived from an EMBL/GenBank/DDBJ whole genome shotgun (WGS) entry which is preliminary data.</text>
</comment>
<dbReference type="Proteomes" id="UP001066276">
    <property type="component" value="Chromosome 7"/>
</dbReference>
<evidence type="ECO:0000313" key="3">
    <source>
        <dbReference type="EMBL" id="KAJ1126425.1"/>
    </source>
</evidence>
<gene>
    <name evidence="3" type="ORF">NDU88_004832</name>
</gene>
<organism evidence="3 4">
    <name type="scientific">Pleurodeles waltl</name>
    <name type="common">Iberian ribbed newt</name>
    <dbReference type="NCBI Taxonomy" id="8319"/>
    <lineage>
        <taxon>Eukaryota</taxon>
        <taxon>Metazoa</taxon>
        <taxon>Chordata</taxon>
        <taxon>Craniata</taxon>
        <taxon>Vertebrata</taxon>
        <taxon>Euteleostomi</taxon>
        <taxon>Amphibia</taxon>
        <taxon>Batrachia</taxon>
        <taxon>Caudata</taxon>
        <taxon>Salamandroidea</taxon>
        <taxon>Salamandridae</taxon>
        <taxon>Pleurodelinae</taxon>
        <taxon>Pleurodeles</taxon>
    </lineage>
</organism>
<accession>A0AAV7PM12</accession>
<feature type="chain" id="PRO_5043877132" description="Secreted protein" evidence="2">
    <location>
        <begin position="22"/>
        <end position="218"/>
    </location>
</feature>